<dbReference type="Pfam" id="PF00425">
    <property type="entry name" value="Chorismate_bind"/>
    <property type="match status" value="1"/>
</dbReference>
<dbReference type="RefSeq" id="WP_094391101.1">
    <property type="nucleotide sequence ID" value="NZ_JADYTN010000015.1"/>
</dbReference>
<dbReference type="PANTHER" id="PTHR42839:SF2">
    <property type="entry name" value="ISOCHORISMATE SYNTHASE ENTC"/>
    <property type="match status" value="1"/>
</dbReference>
<dbReference type="InterPro" id="IPR015890">
    <property type="entry name" value="Chorismate_C"/>
</dbReference>
<evidence type="ECO:0000256" key="1">
    <source>
        <dbReference type="ARBA" id="ARBA00000799"/>
    </source>
</evidence>
<evidence type="ECO:0000313" key="8">
    <source>
        <dbReference type="Proteomes" id="UP001200470"/>
    </source>
</evidence>
<dbReference type="GO" id="GO:0008909">
    <property type="term" value="F:isochorismate synthase activity"/>
    <property type="evidence" value="ECO:0007669"/>
    <property type="project" value="UniProtKB-EC"/>
</dbReference>
<comment type="caution">
    <text evidence="7">The sequence shown here is derived from an EMBL/GenBank/DDBJ whole genome shotgun (WGS) entry which is preliminary data.</text>
</comment>
<dbReference type="EC" id="5.4.4.2" evidence="3"/>
<dbReference type="InterPro" id="IPR004561">
    <property type="entry name" value="IsoChor_synthase"/>
</dbReference>
<dbReference type="SUPFAM" id="SSF56322">
    <property type="entry name" value="ADC synthase"/>
    <property type="match status" value="1"/>
</dbReference>
<comment type="catalytic activity">
    <reaction evidence="1">
        <text>chorismate = isochorismate</text>
        <dbReference type="Rhea" id="RHEA:18985"/>
        <dbReference type="ChEBI" id="CHEBI:29748"/>
        <dbReference type="ChEBI" id="CHEBI:29780"/>
        <dbReference type="EC" id="5.4.4.2"/>
    </reaction>
</comment>
<comment type="similarity">
    <text evidence="2">Belongs to the isochorismate synthase family.</text>
</comment>
<reference evidence="7 8" key="1">
    <citation type="submission" date="2020-12" db="EMBL/GenBank/DDBJ databases">
        <title>Whole genome sequences of gut porcine anaerobes.</title>
        <authorList>
            <person name="Kubasova T."/>
            <person name="Jahodarova E."/>
            <person name="Rychlik I."/>
        </authorList>
    </citation>
    <scope>NUCLEOTIDE SEQUENCE [LARGE SCALE GENOMIC DNA]</scope>
    <source>
        <strain evidence="7 8">An925</strain>
    </source>
</reference>
<dbReference type="NCBIfam" id="TIGR00543">
    <property type="entry name" value="isochor_syn"/>
    <property type="match status" value="1"/>
</dbReference>
<dbReference type="Gene3D" id="3.60.120.10">
    <property type="entry name" value="Anthranilate synthase"/>
    <property type="match status" value="1"/>
</dbReference>
<dbReference type="PANTHER" id="PTHR42839">
    <property type="entry name" value="ISOCHORISMATE SYNTHASE ENTC"/>
    <property type="match status" value="1"/>
</dbReference>
<protein>
    <recommendedName>
        <fullName evidence="3">isochorismate synthase</fullName>
        <ecNumber evidence="3">5.4.4.2</ecNumber>
    </recommendedName>
    <alternativeName>
        <fullName evidence="5">Isochorismate mutase</fullName>
    </alternativeName>
</protein>
<accession>A0ABS9CGB0</accession>
<evidence type="ECO:0000256" key="4">
    <source>
        <dbReference type="ARBA" id="ARBA00023235"/>
    </source>
</evidence>
<evidence type="ECO:0000256" key="5">
    <source>
        <dbReference type="ARBA" id="ARBA00041564"/>
    </source>
</evidence>
<proteinExistence type="inferred from homology"/>
<sequence length="348" mass="39368">MNETTAFAIYRLPHQQQCVLVDQIGGLPRELPSCAELCGCEGFVMAPFAPSADCPILLLRPDRVYTFACADHVKALIPVDSVENIESQIEPQPFSHADYQVDFANFHEHLVNGEFSKLVLSRSVDIKRKPGLTAISLFAEACRRYPRVMVALVSTPQAGTWLTATPEILLSGSGRFWQTMALAGTMPYSDKVRWSDKNIQEQRYVATYVTEVLEHYTSDFTEHGPRTVRAAHLAHLRSDFHFTLSNTDRVGELIQALHPTPAVCGLPKDEARQFILANEHHDRRYYSGFMGPLSLHDTTHLYVTLRCMQLFNSHCRLYAGGGILPESNEQLEWQETEAKLDTMRRLFQ</sequence>
<dbReference type="EMBL" id="JADYTN010000015">
    <property type="protein sequence ID" value="MCF2564031.1"/>
    <property type="molecule type" value="Genomic_DNA"/>
</dbReference>
<dbReference type="Proteomes" id="UP001200470">
    <property type="component" value="Unassembled WGS sequence"/>
</dbReference>
<feature type="domain" description="Chorismate-utilising enzyme C-terminal" evidence="6">
    <location>
        <begin position="96"/>
        <end position="339"/>
    </location>
</feature>
<dbReference type="InterPro" id="IPR005801">
    <property type="entry name" value="ADC_synthase"/>
</dbReference>
<evidence type="ECO:0000256" key="3">
    <source>
        <dbReference type="ARBA" id="ARBA00012824"/>
    </source>
</evidence>
<gene>
    <name evidence="7" type="ORF">I6E12_07895</name>
</gene>
<keyword evidence="8" id="KW-1185">Reference proteome</keyword>
<organism evidence="7 8">
    <name type="scientific">Xylanibacter brevis</name>
    <dbReference type="NCBI Taxonomy" id="83231"/>
    <lineage>
        <taxon>Bacteria</taxon>
        <taxon>Pseudomonadati</taxon>
        <taxon>Bacteroidota</taxon>
        <taxon>Bacteroidia</taxon>
        <taxon>Bacteroidales</taxon>
        <taxon>Prevotellaceae</taxon>
        <taxon>Xylanibacter</taxon>
    </lineage>
</organism>
<name>A0ABS9CGB0_9BACT</name>
<evidence type="ECO:0000259" key="6">
    <source>
        <dbReference type="Pfam" id="PF00425"/>
    </source>
</evidence>
<keyword evidence="4 7" id="KW-0413">Isomerase</keyword>
<evidence type="ECO:0000256" key="2">
    <source>
        <dbReference type="ARBA" id="ARBA00005297"/>
    </source>
</evidence>
<evidence type="ECO:0000313" key="7">
    <source>
        <dbReference type="EMBL" id="MCF2564031.1"/>
    </source>
</evidence>